<evidence type="ECO:0000313" key="2">
    <source>
        <dbReference type="EMBL" id="KPA76604.1"/>
    </source>
</evidence>
<feature type="region of interest" description="Disordered" evidence="1">
    <location>
        <begin position="1"/>
        <end position="156"/>
    </location>
</feature>
<feature type="compositionally biased region" description="Low complexity" evidence="1">
    <location>
        <begin position="72"/>
        <end position="93"/>
    </location>
</feature>
<organism evidence="2 3">
    <name type="scientific">Leptomonas pyrrhocoris</name>
    <name type="common">Firebug parasite</name>
    <dbReference type="NCBI Taxonomy" id="157538"/>
    <lineage>
        <taxon>Eukaryota</taxon>
        <taxon>Discoba</taxon>
        <taxon>Euglenozoa</taxon>
        <taxon>Kinetoplastea</taxon>
        <taxon>Metakinetoplastina</taxon>
        <taxon>Trypanosomatida</taxon>
        <taxon>Trypanosomatidae</taxon>
        <taxon>Leishmaniinae</taxon>
        <taxon>Leptomonas</taxon>
    </lineage>
</organism>
<dbReference type="VEuPathDB" id="TriTrypDB:LpyrH10_19_0200"/>
<evidence type="ECO:0000313" key="3">
    <source>
        <dbReference type="Proteomes" id="UP000037923"/>
    </source>
</evidence>
<sequence>MSGIVHKESLPGQGNIKRRRVDGPSPAAVSMTKANEEANKAASHSEDGGEGESDLRASPAQKEHLKTSTDQSTAAAAMTSKSAQASSSSSSSSDSDDDDSDDEIERENARLAKLREQRHRHQEKSSSGATTSREAAKSANAPPERQASASGVGANSYDHDVLFRNAAWRVSSRPTTADGKQKEKWNSVLNRTQDSVAHRHFMKKFFK</sequence>
<dbReference type="OrthoDB" id="273313at2759"/>
<name>A0A0N0DT60_LEPPY</name>
<keyword evidence="3" id="KW-1185">Reference proteome</keyword>
<feature type="compositionally biased region" description="Acidic residues" evidence="1">
    <location>
        <begin position="94"/>
        <end position="105"/>
    </location>
</feature>
<dbReference type="GeneID" id="26907755"/>
<feature type="region of interest" description="Disordered" evidence="1">
    <location>
        <begin position="171"/>
        <end position="191"/>
    </location>
</feature>
<dbReference type="OMA" id="GHFMKNF"/>
<dbReference type="RefSeq" id="XP_015655043.1">
    <property type="nucleotide sequence ID" value="XM_015806121.1"/>
</dbReference>
<accession>A0A0N0DT60</accession>
<dbReference type="EMBL" id="LGTL01000019">
    <property type="protein sequence ID" value="KPA76604.1"/>
    <property type="molecule type" value="Genomic_DNA"/>
</dbReference>
<comment type="caution">
    <text evidence="2">The sequence shown here is derived from an EMBL/GenBank/DDBJ whole genome shotgun (WGS) entry which is preliminary data.</text>
</comment>
<proteinExistence type="predicted"/>
<dbReference type="AlphaFoldDB" id="A0A0N0DT60"/>
<reference evidence="2 3" key="1">
    <citation type="submission" date="2015-07" db="EMBL/GenBank/DDBJ databases">
        <title>High-quality genome of monoxenous trypanosomatid Leptomonas pyrrhocoris.</title>
        <authorList>
            <person name="Flegontov P."/>
            <person name="Butenko A."/>
            <person name="Firsov S."/>
            <person name="Vlcek C."/>
            <person name="Logacheva M.D."/>
            <person name="Field M."/>
            <person name="Filatov D."/>
            <person name="Flegontova O."/>
            <person name="Gerasimov E."/>
            <person name="Jackson A.P."/>
            <person name="Kelly S."/>
            <person name="Opperdoes F."/>
            <person name="O'Reilly A."/>
            <person name="Votypka J."/>
            <person name="Yurchenko V."/>
            <person name="Lukes J."/>
        </authorList>
    </citation>
    <scope>NUCLEOTIDE SEQUENCE [LARGE SCALE GENOMIC DNA]</scope>
    <source>
        <strain evidence="2">H10</strain>
    </source>
</reference>
<evidence type="ECO:0000256" key="1">
    <source>
        <dbReference type="SAM" id="MobiDB-lite"/>
    </source>
</evidence>
<gene>
    <name evidence="2" type="ORF">ABB37_07469</name>
</gene>
<feature type="compositionally biased region" description="Basic and acidic residues" evidence="1">
    <location>
        <begin position="34"/>
        <end position="47"/>
    </location>
</feature>
<feature type="compositionally biased region" description="Basic and acidic residues" evidence="1">
    <location>
        <begin position="106"/>
        <end position="115"/>
    </location>
</feature>
<dbReference type="Proteomes" id="UP000037923">
    <property type="component" value="Unassembled WGS sequence"/>
</dbReference>
<protein>
    <submittedName>
        <fullName evidence="2">Uncharacterized protein</fullName>
    </submittedName>
</protein>